<organism evidence="2 3">
    <name type="scientific">Cylindrobasidium torrendii FP15055 ss-10</name>
    <dbReference type="NCBI Taxonomy" id="1314674"/>
    <lineage>
        <taxon>Eukaryota</taxon>
        <taxon>Fungi</taxon>
        <taxon>Dikarya</taxon>
        <taxon>Basidiomycota</taxon>
        <taxon>Agaricomycotina</taxon>
        <taxon>Agaricomycetes</taxon>
        <taxon>Agaricomycetidae</taxon>
        <taxon>Agaricales</taxon>
        <taxon>Marasmiineae</taxon>
        <taxon>Physalacriaceae</taxon>
        <taxon>Cylindrobasidium</taxon>
    </lineage>
</organism>
<feature type="region of interest" description="Disordered" evidence="1">
    <location>
        <begin position="1"/>
        <end position="20"/>
    </location>
</feature>
<feature type="non-terminal residue" evidence="2">
    <location>
        <position position="67"/>
    </location>
</feature>
<dbReference type="EMBL" id="KN881030">
    <property type="protein sequence ID" value="KIY61159.1"/>
    <property type="molecule type" value="Genomic_DNA"/>
</dbReference>
<dbReference type="OrthoDB" id="2499463at2759"/>
<reference evidence="2 3" key="1">
    <citation type="journal article" date="2015" name="Fungal Genet. Biol.">
        <title>Evolution of novel wood decay mechanisms in Agaricales revealed by the genome sequences of Fistulina hepatica and Cylindrobasidium torrendii.</title>
        <authorList>
            <person name="Floudas D."/>
            <person name="Held B.W."/>
            <person name="Riley R."/>
            <person name="Nagy L.G."/>
            <person name="Koehler G."/>
            <person name="Ransdell A.S."/>
            <person name="Younus H."/>
            <person name="Chow J."/>
            <person name="Chiniquy J."/>
            <person name="Lipzen A."/>
            <person name="Tritt A."/>
            <person name="Sun H."/>
            <person name="Haridas S."/>
            <person name="LaButti K."/>
            <person name="Ohm R.A."/>
            <person name="Kues U."/>
            <person name="Blanchette R.A."/>
            <person name="Grigoriev I.V."/>
            <person name="Minto R.E."/>
            <person name="Hibbett D.S."/>
        </authorList>
    </citation>
    <scope>NUCLEOTIDE SEQUENCE [LARGE SCALE GENOMIC DNA]</scope>
    <source>
        <strain evidence="2 3">FP15055 ss-10</strain>
    </source>
</reference>
<dbReference type="AlphaFoldDB" id="A0A0D7ATJ4"/>
<name>A0A0D7ATJ4_9AGAR</name>
<gene>
    <name evidence="2" type="ORF">CYLTODRAFT_327075</name>
</gene>
<evidence type="ECO:0000313" key="2">
    <source>
        <dbReference type="EMBL" id="KIY61159.1"/>
    </source>
</evidence>
<dbReference type="Proteomes" id="UP000054007">
    <property type="component" value="Unassembled WGS sequence"/>
</dbReference>
<sequence>ILNRARSHAEAKKQYNSSQMRRELQRLFTEKFSRPAYDWHLDVTESVLLGLDTVLLAGTGFVKTMPL</sequence>
<proteinExistence type="predicted"/>
<accession>A0A0D7ATJ4</accession>
<protein>
    <submittedName>
        <fullName evidence="2">Uncharacterized protein</fullName>
    </submittedName>
</protein>
<evidence type="ECO:0000313" key="3">
    <source>
        <dbReference type="Proteomes" id="UP000054007"/>
    </source>
</evidence>
<keyword evidence="3" id="KW-1185">Reference proteome</keyword>
<evidence type="ECO:0000256" key="1">
    <source>
        <dbReference type="SAM" id="MobiDB-lite"/>
    </source>
</evidence>
<feature type="non-terminal residue" evidence="2">
    <location>
        <position position="1"/>
    </location>
</feature>
<dbReference type="STRING" id="1314674.A0A0D7ATJ4"/>